<dbReference type="EMBL" id="BJWG01000001">
    <property type="protein sequence ID" value="GEL93427.1"/>
    <property type="molecule type" value="Genomic_DNA"/>
</dbReference>
<name>A0A511J611_9CELL</name>
<reference evidence="2 3" key="1">
    <citation type="submission" date="2019-07" db="EMBL/GenBank/DDBJ databases">
        <title>Whole genome shotgun sequence of Cellulomonas composti NBRC 100758.</title>
        <authorList>
            <person name="Hosoyama A."/>
            <person name="Uohara A."/>
            <person name="Ohji S."/>
            <person name="Ichikawa N."/>
        </authorList>
    </citation>
    <scope>NUCLEOTIDE SEQUENCE [LARGE SCALE GENOMIC DNA]</scope>
    <source>
        <strain evidence="2 3">NBRC 100758</strain>
    </source>
</reference>
<dbReference type="Pfam" id="PF01842">
    <property type="entry name" value="ACT"/>
    <property type="match status" value="1"/>
</dbReference>
<dbReference type="PROSITE" id="PS51671">
    <property type="entry name" value="ACT"/>
    <property type="match status" value="1"/>
</dbReference>
<evidence type="ECO:0000313" key="3">
    <source>
        <dbReference type="Proteomes" id="UP000321720"/>
    </source>
</evidence>
<dbReference type="Gene3D" id="3.30.70.260">
    <property type="match status" value="1"/>
</dbReference>
<sequence>MDDERWVVFARGANRPGTVAAVTAVFSTRGVSFDSLSTSPLSTGDDDGGGLVTVTFRTTDRRRRELVRAVERLAAVSGVVVRRSADLGVRAAAAVHLPRDVPFRPPPQAGVSWSGRAELGEPVLVEGPLVDVELVVAAARAAGATSTALVIEPPPAPSGPEPVAVVNADR</sequence>
<dbReference type="InterPro" id="IPR002912">
    <property type="entry name" value="ACT_dom"/>
</dbReference>
<evidence type="ECO:0000259" key="1">
    <source>
        <dbReference type="PROSITE" id="PS51671"/>
    </source>
</evidence>
<protein>
    <recommendedName>
        <fullName evidence="1">ACT domain-containing protein</fullName>
    </recommendedName>
</protein>
<comment type="caution">
    <text evidence="2">The sequence shown here is derived from an EMBL/GenBank/DDBJ whole genome shotgun (WGS) entry which is preliminary data.</text>
</comment>
<dbReference type="SUPFAM" id="SSF55021">
    <property type="entry name" value="ACT-like"/>
    <property type="match status" value="1"/>
</dbReference>
<proteinExistence type="predicted"/>
<evidence type="ECO:0000313" key="2">
    <source>
        <dbReference type="EMBL" id="GEL93427.1"/>
    </source>
</evidence>
<keyword evidence="3" id="KW-1185">Reference proteome</keyword>
<dbReference type="Proteomes" id="UP000321720">
    <property type="component" value="Unassembled WGS sequence"/>
</dbReference>
<gene>
    <name evidence="2" type="ORF">CCO02nite_00850</name>
</gene>
<accession>A0A511J611</accession>
<dbReference type="InterPro" id="IPR045865">
    <property type="entry name" value="ACT-like_dom_sf"/>
</dbReference>
<organism evidence="2 3">
    <name type="scientific">Cellulomonas composti</name>
    <dbReference type="NCBI Taxonomy" id="266130"/>
    <lineage>
        <taxon>Bacteria</taxon>
        <taxon>Bacillati</taxon>
        <taxon>Actinomycetota</taxon>
        <taxon>Actinomycetes</taxon>
        <taxon>Micrococcales</taxon>
        <taxon>Cellulomonadaceae</taxon>
        <taxon>Cellulomonas</taxon>
    </lineage>
</organism>
<dbReference type="AlphaFoldDB" id="A0A511J611"/>
<dbReference type="RefSeq" id="WP_186812529.1">
    <property type="nucleotide sequence ID" value="NZ_BJWG01000001.1"/>
</dbReference>
<feature type="domain" description="ACT" evidence="1">
    <location>
        <begin position="7"/>
        <end position="84"/>
    </location>
</feature>